<name>A0A1N5U179_9ACTN</name>
<dbReference type="EMBL" id="FSQT01000001">
    <property type="protein sequence ID" value="SIM54541.1"/>
    <property type="molecule type" value="Genomic_DNA"/>
</dbReference>
<keyword evidence="3" id="KW-1185">Reference proteome</keyword>
<dbReference type="AlphaFoldDB" id="A0A1N5U179"/>
<sequence length="198" mass="20647">MTRSETSPPSFLRTWLIWTAGTLVFPLAGLAGTAVAGRVDSPMSALTGGAVVGLIIGTGQAMLSRRRLDPRRWIPATTIGMGLGLLLGAAAVDYRTSLTDLMLMGAITGLLLGAAQTAALPRRTRSRWVWAAAMPVVWALGWAMTTLIGVNVDEQFTAVGLSGALTVSALSGLLLHQLLPYRTAVGPRPASTPIEATA</sequence>
<feature type="transmembrane region" description="Helical" evidence="1">
    <location>
        <begin position="73"/>
        <end position="92"/>
    </location>
</feature>
<dbReference type="Proteomes" id="UP000185124">
    <property type="component" value="Unassembled WGS sequence"/>
</dbReference>
<evidence type="ECO:0000313" key="3">
    <source>
        <dbReference type="Proteomes" id="UP000185124"/>
    </source>
</evidence>
<accession>A0A1N5U179</accession>
<feature type="transmembrane region" description="Helical" evidence="1">
    <location>
        <begin position="128"/>
        <end position="150"/>
    </location>
</feature>
<organism evidence="2 3">
    <name type="scientific">Micromonospora cremea</name>
    <dbReference type="NCBI Taxonomy" id="709881"/>
    <lineage>
        <taxon>Bacteria</taxon>
        <taxon>Bacillati</taxon>
        <taxon>Actinomycetota</taxon>
        <taxon>Actinomycetes</taxon>
        <taxon>Micromonosporales</taxon>
        <taxon>Micromonosporaceae</taxon>
        <taxon>Micromonospora</taxon>
    </lineage>
</organism>
<feature type="transmembrane region" description="Helical" evidence="1">
    <location>
        <begin position="98"/>
        <end position="121"/>
    </location>
</feature>
<feature type="transmembrane region" description="Helical" evidence="1">
    <location>
        <begin position="43"/>
        <end position="61"/>
    </location>
</feature>
<dbReference type="RefSeq" id="WP_074308435.1">
    <property type="nucleotide sequence ID" value="NZ_FSQT01000001.1"/>
</dbReference>
<dbReference type="OrthoDB" id="5191833at2"/>
<evidence type="ECO:0000256" key="1">
    <source>
        <dbReference type="SAM" id="Phobius"/>
    </source>
</evidence>
<feature type="transmembrane region" description="Helical" evidence="1">
    <location>
        <begin position="12"/>
        <end position="37"/>
    </location>
</feature>
<reference evidence="3" key="1">
    <citation type="submission" date="2016-12" db="EMBL/GenBank/DDBJ databases">
        <authorList>
            <person name="Varghese N."/>
            <person name="Submissions S."/>
        </authorList>
    </citation>
    <scope>NUCLEOTIDE SEQUENCE [LARGE SCALE GENOMIC DNA]</scope>
    <source>
        <strain evidence="3">DSM 45599</strain>
    </source>
</reference>
<proteinExistence type="predicted"/>
<dbReference type="STRING" id="709881.SAMN04489832_0534"/>
<keyword evidence="1" id="KW-0472">Membrane</keyword>
<keyword evidence="1" id="KW-0812">Transmembrane</keyword>
<keyword evidence="1" id="KW-1133">Transmembrane helix</keyword>
<feature type="transmembrane region" description="Helical" evidence="1">
    <location>
        <begin position="156"/>
        <end position="175"/>
    </location>
</feature>
<evidence type="ECO:0000313" key="2">
    <source>
        <dbReference type="EMBL" id="SIM54541.1"/>
    </source>
</evidence>
<gene>
    <name evidence="2" type="ORF">SAMN04489832_0534</name>
</gene>
<protein>
    <submittedName>
        <fullName evidence="2">Uncharacterized protein</fullName>
    </submittedName>
</protein>